<dbReference type="SUPFAM" id="SSF109854">
    <property type="entry name" value="DinB/YfiT-like putative metalloenzymes"/>
    <property type="match status" value="1"/>
</dbReference>
<accession>A0A4R6IWR4</accession>
<reference evidence="4 5" key="1">
    <citation type="submission" date="2019-03" db="EMBL/GenBank/DDBJ databases">
        <title>Genomic Encyclopedia of Archaeal and Bacterial Type Strains, Phase II (KMG-II): from individual species to whole genera.</title>
        <authorList>
            <person name="Goeker M."/>
        </authorList>
    </citation>
    <scope>NUCLEOTIDE SEQUENCE [LARGE SCALE GENOMIC DNA]</scope>
    <source>
        <strain evidence="4 5">DSM 28323</strain>
    </source>
</reference>
<dbReference type="PANTHER" id="PTHR37302:SF3">
    <property type="entry name" value="DAMAGE-INDUCIBLE PROTEIN DINB"/>
    <property type="match status" value="1"/>
</dbReference>
<dbReference type="OrthoDB" id="9811413at2"/>
<sequence length="163" mass="18970">MKQLLLSYTAYEIWANEQLLSLAVELSPEEQNRPLVSSFPSVHKTFLHMWDAASAWWQRLQMHEQVVMPSLSFHPGMKDIANGLLQQNRQWYSFVEDAGEEMLLASLSYTNMKGQPFVQPVFEIIMHLSNHGTYHRGQVVTLFRQLGVEKIPQTDYILFTRTK</sequence>
<keyword evidence="5" id="KW-1185">Reference proteome</keyword>
<dbReference type="RefSeq" id="WP_133475034.1">
    <property type="nucleotide sequence ID" value="NZ_SNWP01000011.1"/>
</dbReference>
<dbReference type="InterPro" id="IPR034660">
    <property type="entry name" value="DinB/YfiT-like"/>
</dbReference>
<evidence type="ECO:0000256" key="3">
    <source>
        <dbReference type="PIRSR" id="PIRSR607837-1"/>
    </source>
</evidence>
<feature type="binding site" evidence="3">
    <location>
        <position position="135"/>
    </location>
    <ligand>
        <name>a divalent metal cation</name>
        <dbReference type="ChEBI" id="CHEBI:60240"/>
    </ligand>
</feature>
<name>A0A4R6IWR4_9BACT</name>
<dbReference type="Proteomes" id="UP000295741">
    <property type="component" value="Unassembled WGS sequence"/>
</dbReference>
<feature type="binding site" evidence="3">
    <location>
        <position position="48"/>
    </location>
    <ligand>
        <name>a divalent metal cation</name>
        <dbReference type="ChEBI" id="CHEBI:60240"/>
    </ligand>
</feature>
<dbReference type="InterPro" id="IPR007837">
    <property type="entry name" value="DinB"/>
</dbReference>
<protein>
    <submittedName>
        <fullName evidence="4">Putative damage-inducible protein DinB</fullName>
    </submittedName>
</protein>
<gene>
    <name evidence="4" type="ORF">BC659_2491</name>
</gene>
<dbReference type="GO" id="GO:0046872">
    <property type="term" value="F:metal ion binding"/>
    <property type="evidence" value="ECO:0007669"/>
    <property type="project" value="UniProtKB-KW"/>
</dbReference>
<evidence type="ECO:0000256" key="1">
    <source>
        <dbReference type="ARBA" id="ARBA00008635"/>
    </source>
</evidence>
<feature type="binding site" evidence="3">
    <location>
        <position position="131"/>
    </location>
    <ligand>
        <name>a divalent metal cation</name>
        <dbReference type="ChEBI" id="CHEBI:60240"/>
    </ligand>
</feature>
<evidence type="ECO:0000313" key="4">
    <source>
        <dbReference type="EMBL" id="TDO27172.1"/>
    </source>
</evidence>
<dbReference type="Gene3D" id="1.20.120.450">
    <property type="entry name" value="dinb family like domain"/>
    <property type="match status" value="1"/>
</dbReference>
<dbReference type="EMBL" id="SNWP01000011">
    <property type="protein sequence ID" value="TDO27172.1"/>
    <property type="molecule type" value="Genomic_DNA"/>
</dbReference>
<dbReference type="PANTHER" id="PTHR37302">
    <property type="entry name" value="SLR1116 PROTEIN"/>
    <property type="match status" value="1"/>
</dbReference>
<comment type="caution">
    <text evidence="4">The sequence shown here is derived from an EMBL/GenBank/DDBJ whole genome shotgun (WGS) entry which is preliminary data.</text>
</comment>
<proteinExistence type="inferred from homology"/>
<keyword evidence="2 3" id="KW-0479">Metal-binding</keyword>
<evidence type="ECO:0000256" key="2">
    <source>
        <dbReference type="ARBA" id="ARBA00022723"/>
    </source>
</evidence>
<dbReference type="AlphaFoldDB" id="A0A4R6IWR4"/>
<comment type="similarity">
    <text evidence="1">Belongs to the DinB family.</text>
</comment>
<organism evidence="4 5">
    <name type="scientific">Sediminibacterium goheungense</name>
    <dbReference type="NCBI Taxonomy" id="1086393"/>
    <lineage>
        <taxon>Bacteria</taxon>
        <taxon>Pseudomonadati</taxon>
        <taxon>Bacteroidota</taxon>
        <taxon>Chitinophagia</taxon>
        <taxon>Chitinophagales</taxon>
        <taxon>Chitinophagaceae</taxon>
        <taxon>Sediminibacterium</taxon>
    </lineage>
</organism>
<dbReference type="Pfam" id="PF05163">
    <property type="entry name" value="DinB"/>
    <property type="match status" value="1"/>
</dbReference>
<evidence type="ECO:0000313" key="5">
    <source>
        <dbReference type="Proteomes" id="UP000295741"/>
    </source>
</evidence>